<dbReference type="Proteomes" id="UP000297245">
    <property type="component" value="Unassembled WGS sequence"/>
</dbReference>
<feature type="domain" description="HNH nuclease" evidence="1">
    <location>
        <begin position="54"/>
        <end position="134"/>
    </location>
</feature>
<dbReference type="EMBL" id="ML179524">
    <property type="protein sequence ID" value="THU85892.1"/>
    <property type="molecule type" value="Genomic_DNA"/>
</dbReference>
<name>A0A4S8LAP6_DENBC</name>
<reference evidence="2 3" key="1">
    <citation type="journal article" date="2019" name="Nat. Ecol. Evol.">
        <title>Megaphylogeny resolves global patterns of mushroom evolution.</title>
        <authorList>
            <person name="Varga T."/>
            <person name="Krizsan K."/>
            <person name="Foldi C."/>
            <person name="Dima B."/>
            <person name="Sanchez-Garcia M."/>
            <person name="Sanchez-Ramirez S."/>
            <person name="Szollosi G.J."/>
            <person name="Szarkandi J.G."/>
            <person name="Papp V."/>
            <person name="Albert L."/>
            <person name="Andreopoulos W."/>
            <person name="Angelini C."/>
            <person name="Antonin V."/>
            <person name="Barry K.W."/>
            <person name="Bougher N.L."/>
            <person name="Buchanan P."/>
            <person name="Buyck B."/>
            <person name="Bense V."/>
            <person name="Catcheside P."/>
            <person name="Chovatia M."/>
            <person name="Cooper J."/>
            <person name="Damon W."/>
            <person name="Desjardin D."/>
            <person name="Finy P."/>
            <person name="Geml J."/>
            <person name="Haridas S."/>
            <person name="Hughes K."/>
            <person name="Justo A."/>
            <person name="Karasinski D."/>
            <person name="Kautmanova I."/>
            <person name="Kiss B."/>
            <person name="Kocsube S."/>
            <person name="Kotiranta H."/>
            <person name="LaButti K.M."/>
            <person name="Lechner B.E."/>
            <person name="Liimatainen K."/>
            <person name="Lipzen A."/>
            <person name="Lukacs Z."/>
            <person name="Mihaltcheva S."/>
            <person name="Morgado L.N."/>
            <person name="Niskanen T."/>
            <person name="Noordeloos M.E."/>
            <person name="Ohm R.A."/>
            <person name="Ortiz-Santana B."/>
            <person name="Ovrebo C."/>
            <person name="Racz N."/>
            <person name="Riley R."/>
            <person name="Savchenko A."/>
            <person name="Shiryaev A."/>
            <person name="Soop K."/>
            <person name="Spirin V."/>
            <person name="Szebenyi C."/>
            <person name="Tomsovsky M."/>
            <person name="Tulloss R.E."/>
            <person name="Uehling J."/>
            <person name="Grigoriev I.V."/>
            <person name="Vagvolgyi C."/>
            <person name="Papp T."/>
            <person name="Martin F.M."/>
            <person name="Miettinen O."/>
            <person name="Hibbett D.S."/>
            <person name="Nagy L.G."/>
        </authorList>
    </citation>
    <scope>NUCLEOTIDE SEQUENCE [LARGE SCALE GENOMIC DNA]</scope>
    <source>
        <strain evidence="2 3">CBS 962.96</strain>
    </source>
</reference>
<gene>
    <name evidence="2" type="ORF">K435DRAFT_924384</name>
</gene>
<proteinExistence type="predicted"/>
<protein>
    <recommendedName>
        <fullName evidence="1">HNH nuclease domain-containing protein</fullName>
    </recommendedName>
</protein>
<evidence type="ECO:0000259" key="1">
    <source>
        <dbReference type="Pfam" id="PF13391"/>
    </source>
</evidence>
<sequence>MIKTTLVQYPKNHNEAKSNALIRDGFRCMVTRKLDLESLAEMKDLRAAVQKEWPNDPLTSTQCAHIFPKLTNSGISGTTPVELQKLECAASLWAILERFGYSDISQELNGQHVHQLGNVLTLDITLHDWMDKLALWFEKAPDGVPNHYNIKISRKYGMVASMYKLPEDVTFTVDQIIQRRLNPESLLTELDLPLPNPTYLHIHASVCRVAHMSGAADYIDFISRAMEQLDVLAEDGSSADFLAGALSFFTTSPYVVTGSV</sequence>
<accession>A0A4S8LAP6</accession>
<organism evidence="2 3">
    <name type="scientific">Dendrothele bispora (strain CBS 962.96)</name>
    <dbReference type="NCBI Taxonomy" id="1314807"/>
    <lineage>
        <taxon>Eukaryota</taxon>
        <taxon>Fungi</taxon>
        <taxon>Dikarya</taxon>
        <taxon>Basidiomycota</taxon>
        <taxon>Agaricomycotina</taxon>
        <taxon>Agaricomycetes</taxon>
        <taxon>Agaricomycetidae</taxon>
        <taxon>Agaricales</taxon>
        <taxon>Agaricales incertae sedis</taxon>
        <taxon>Dendrothele</taxon>
    </lineage>
</organism>
<evidence type="ECO:0000313" key="2">
    <source>
        <dbReference type="EMBL" id="THU85892.1"/>
    </source>
</evidence>
<dbReference type="Pfam" id="PF13391">
    <property type="entry name" value="HNH_2"/>
    <property type="match status" value="1"/>
</dbReference>
<dbReference type="InterPro" id="IPR003615">
    <property type="entry name" value="HNH_nuc"/>
</dbReference>
<dbReference type="AlphaFoldDB" id="A0A4S8LAP6"/>
<keyword evidence="3" id="KW-1185">Reference proteome</keyword>
<evidence type="ECO:0000313" key="3">
    <source>
        <dbReference type="Proteomes" id="UP000297245"/>
    </source>
</evidence>
<dbReference type="OrthoDB" id="2104739at2759"/>